<comment type="subcellular location">
    <subcellularLocation>
        <location evidence="1">Nucleus</location>
    </subcellularLocation>
</comment>
<dbReference type="InterPro" id="IPR001870">
    <property type="entry name" value="B30.2/SPRY"/>
</dbReference>
<dbReference type="PROSITE" id="PS50188">
    <property type="entry name" value="B302_SPRY"/>
    <property type="match status" value="1"/>
</dbReference>
<dbReference type="InterPro" id="IPR013320">
    <property type="entry name" value="ConA-like_dom_sf"/>
</dbReference>
<dbReference type="InterPro" id="IPR011011">
    <property type="entry name" value="Znf_FYVE_PHD"/>
</dbReference>
<gene>
    <name evidence="9" type="ORF">MSPICULIGERA_LOCUS25116</name>
    <name evidence="8" type="ORF">MSPICULIGERA_LOCUS4288</name>
</gene>
<dbReference type="GO" id="GO:0008270">
    <property type="term" value="F:zinc ion binding"/>
    <property type="evidence" value="ECO:0007669"/>
    <property type="project" value="UniProtKB-KW"/>
</dbReference>
<sequence>MAPPRNRKQTPAAPTLPSTVCYCDGEREIGTLELFCTSCLKWFHGRCLRQLKDFYGLSFMVCYVYQCEDCSPTREETWTPRQANFIHMLVTVLSNLTCEAAKAKNIDLLKPLTERIFFNLEDAIIPYFETNWEHLTSMPRRVKTTWHQTLQSTLMKQGDLFTLNPADENGFAMLELDLSKIGPAHEGVRQIGKKTPSSTNLASTLVAAVPVKEKVEEEIAEAGPKTRGAKRRTATDGVSQPSKKGKYGTDSVQLTIAGRPNPIECPLNKDGYRYFLVEKDPNVPDKEIFEQETESASAVKIREFLYRVSLPETVTMSPNDRGYQLRMHDDQMTVTGHEGYCVARASHSVAKGTWYFEVNFLKQPGESHVRIGWSQPYAVLQACLGYTKFSYSWRSHKGTKFHEAHGKTYQLGGYQEGDVLGCLIHLPLDPKKCANSAEYLPASYKDIEFFHNGKPCGVAFTDIYAGFYHPAVSIFHEATVQSNFGPKFKYPVKGARAFCERAEETQYEHSLSDLLALVENEDERAKAVEKIRAELDMSCSGSPN</sequence>
<accession>A0AA36DGB7</accession>
<dbReference type="Gene3D" id="2.60.120.920">
    <property type="match status" value="1"/>
</dbReference>
<dbReference type="Gene3D" id="3.90.980.20">
    <property type="match status" value="1"/>
</dbReference>
<dbReference type="InterPro" id="IPR043136">
    <property type="entry name" value="B30.2/SPRY_sf"/>
</dbReference>
<evidence type="ECO:0000256" key="2">
    <source>
        <dbReference type="ARBA" id="ARBA00022723"/>
    </source>
</evidence>
<dbReference type="SMART" id="SM00449">
    <property type="entry name" value="SPRY"/>
    <property type="match status" value="1"/>
</dbReference>
<dbReference type="CDD" id="cd12872">
    <property type="entry name" value="SPRY_Ash2"/>
    <property type="match status" value="1"/>
</dbReference>
<feature type="non-terminal residue" evidence="9">
    <location>
        <position position="1"/>
    </location>
</feature>
<organism evidence="9 10">
    <name type="scientific">Mesorhabditis spiculigera</name>
    <dbReference type="NCBI Taxonomy" id="96644"/>
    <lineage>
        <taxon>Eukaryota</taxon>
        <taxon>Metazoa</taxon>
        <taxon>Ecdysozoa</taxon>
        <taxon>Nematoda</taxon>
        <taxon>Chromadorea</taxon>
        <taxon>Rhabditida</taxon>
        <taxon>Rhabditina</taxon>
        <taxon>Rhabditomorpha</taxon>
        <taxon>Rhabditoidea</taxon>
        <taxon>Rhabditidae</taxon>
        <taxon>Mesorhabditinae</taxon>
        <taxon>Mesorhabditis</taxon>
    </lineage>
</organism>
<keyword evidence="5" id="KW-0539">Nucleus</keyword>
<dbReference type="InterPro" id="IPR053835">
    <property type="entry name" value="ASH2L-like_WH"/>
</dbReference>
<dbReference type="Pfam" id="PF21198">
    <property type="entry name" value="ASH2L-like_WH"/>
    <property type="match status" value="1"/>
</dbReference>
<dbReference type="EMBL" id="CATQJA010001087">
    <property type="protein sequence ID" value="CAJ0565655.1"/>
    <property type="molecule type" value="Genomic_DNA"/>
</dbReference>
<dbReference type="InterPro" id="IPR037353">
    <property type="entry name" value="ASH2"/>
</dbReference>
<proteinExistence type="predicted"/>
<evidence type="ECO:0000256" key="1">
    <source>
        <dbReference type="ARBA" id="ARBA00004123"/>
    </source>
</evidence>
<keyword evidence="3" id="KW-0863">Zinc-finger</keyword>
<dbReference type="GO" id="GO:0048188">
    <property type="term" value="C:Set1C/COMPASS complex"/>
    <property type="evidence" value="ECO:0007669"/>
    <property type="project" value="InterPro"/>
</dbReference>
<feature type="region of interest" description="Disordered" evidence="6">
    <location>
        <begin position="218"/>
        <end position="248"/>
    </location>
</feature>
<keyword evidence="2" id="KW-0479">Metal-binding</keyword>
<evidence type="ECO:0000259" key="7">
    <source>
        <dbReference type="PROSITE" id="PS50188"/>
    </source>
</evidence>
<evidence type="ECO:0000313" key="8">
    <source>
        <dbReference type="EMBL" id="CAJ0565655.1"/>
    </source>
</evidence>
<dbReference type="SUPFAM" id="SSF49899">
    <property type="entry name" value="Concanavalin A-like lectins/glucanases"/>
    <property type="match status" value="1"/>
</dbReference>
<dbReference type="FunFam" id="2.60.120.920:FF:000008">
    <property type="entry name" value="Set1/Ash2 histone methyltransferase complex subunit ASH2"/>
    <property type="match status" value="1"/>
</dbReference>
<feature type="domain" description="B30.2/SPRY" evidence="7">
    <location>
        <begin position="294"/>
        <end position="489"/>
    </location>
</feature>
<name>A0AA36DGB7_9BILA</name>
<dbReference type="Proteomes" id="UP001177023">
    <property type="component" value="Unassembled WGS sequence"/>
</dbReference>
<dbReference type="Pfam" id="PF21257">
    <property type="entry name" value="PHD_ash2p_like"/>
    <property type="match status" value="1"/>
</dbReference>
<dbReference type="EMBL" id="CATQJA010002709">
    <property type="protein sequence ID" value="CAJ0587139.1"/>
    <property type="molecule type" value="Genomic_DNA"/>
</dbReference>
<dbReference type="InterPro" id="IPR019786">
    <property type="entry name" value="Zinc_finger_PHD-type_CS"/>
</dbReference>
<dbReference type="SUPFAM" id="SSF57903">
    <property type="entry name" value="FYVE/PHD zinc finger"/>
    <property type="match status" value="1"/>
</dbReference>
<evidence type="ECO:0000256" key="3">
    <source>
        <dbReference type="ARBA" id="ARBA00022771"/>
    </source>
</evidence>
<protein>
    <recommendedName>
        <fullName evidence="7">B30.2/SPRY domain-containing protein</fullName>
    </recommendedName>
</protein>
<dbReference type="GO" id="GO:0000976">
    <property type="term" value="F:transcription cis-regulatory region binding"/>
    <property type="evidence" value="ECO:0007669"/>
    <property type="project" value="TreeGrafter"/>
</dbReference>
<dbReference type="Pfam" id="PF00622">
    <property type="entry name" value="SPRY"/>
    <property type="match status" value="1"/>
</dbReference>
<keyword evidence="10" id="KW-1185">Reference proteome</keyword>
<evidence type="ECO:0000256" key="6">
    <source>
        <dbReference type="SAM" id="MobiDB-lite"/>
    </source>
</evidence>
<comment type="caution">
    <text evidence="9">The sequence shown here is derived from an EMBL/GenBank/DDBJ whole genome shotgun (WGS) entry which is preliminary data.</text>
</comment>
<dbReference type="PROSITE" id="PS01359">
    <property type="entry name" value="ZF_PHD_1"/>
    <property type="match status" value="1"/>
</dbReference>
<evidence type="ECO:0000256" key="4">
    <source>
        <dbReference type="ARBA" id="ARBA00022833"/>
    </source>
</evidence>
<dbReference type="PANTHER" id="PTHR10598:SF0">
    <property type="entry name" value="SET1_ASH2 HISTONE METHYLTRANSFERASE COMPLEX SUBUNIT ASH2"/>
    <property type="match status" value="1"/>
</dbReference>
<evidence type="ECO:0000313" key="10">
    <source>
        <dbReference type="Proteomes" id="UP001177023"/>
    </source>
</evidence>
<dbReference type="AlphaFoldDB" id="A0AA36DGB7"/>
<reference evidence="9" key="1">
    <citation type="submission" date="2023-06" db="EMBL/GenBank/DDBJ databases">
        <authorList>
            <person name="Delattre M."/>
        </authorList>
    </citation>
    <scope>NUCLEOTIDE SEQUENCE</scope>
    <source>
        <strain evidence="9">AF72</strain>
    </source>
</reference>
<dbReference type="PANTHER" id="PTHR10598">
    <property type="entry name" value="SET1/ASH2 HISTONE METHYLTRANSFERASE COMPLEX SUBUNIT ASH2"/>
    <property type="match status" value="1"/>
</dbReference>
<dbReference type="InterPro" id="IPR003877">
    <property type="entry name" value="SPRY_dom"/>
</dbReference>
<evidence type="ECO:0000313" key="9">
    <source>
        <dbReference type="EMBL" id="CAJ0587139.1"/>
    </source>
</evidence>
<evidence type="ECO:0000256" key="5">
    <source>
        <dbReference type="ARBA" id="ARBA00023242"/>
    </source>
</evidence>
<keyword evidence="4" id="KW-0862">Zinc</keyword>
<dbReference type="InterPro" id="IPR049455">
    <property type="entry name" value="ASH2-like_PHD"/>
</dbReference>